<dbReference type="PRINTS" id="PR00260">
    <property type="entry name" value="CHEMTRNSDUCR"/>
</dbReference>
<keyword evidence="4" id="KW-0812">Transmembrane</keyword>
<dbReference type="RefSeq" id="WP_021287870.1">
    <property type="nucleotide sequence ID" value="NZ_AUPZ01000010.1"/>
</dbReference>
<sequence>MLKTVKSKVITSIVALSVLGLFGITYYLSTTLQQLSEKTAKESLAMLSESILQTMTTSMMMGDPKIVEDAIEDARNIEGIESLVVAKSQAVIDVYAPGEEFTKDATVREVISSKNNRVIETNEDGHHTIRLIKPVIAEQKCLTCHYNIEEGYVLGAVDLVVSLDKNDAQNAATETTLLVALIIGAVLFTIAASIFFKREIFGPLSNLKERISELVGGDKDLTKRLSHRNEDEFGETADEVNKFIEMVQSTINEIKSLGEKNTSIASEIEQSSHVIRESTAQERAIVANTNTKSLSIKDLLIENMQASEETQKNVKEAHDELGTARESLSVLGKEVNSFVETENELSSELVGLRSDADQVKDVLNVIKEIAEQTNLLALNAAIEAARAGEHGRGFAVVADEVRKLAERTQKSLTEIDISVGTIVQSINDVSDKMHVNAKSIESLLSISNDVEQKISTTSNAIDTSTKVADKSARDTIVISKSVEEIIEEIHKIDVLSTANNTSISSIENDLERLVKIAHSLQSTIDQFKS</sequence>
<dbReference type="InterPro" id="IPR003660">
    <property type="entry name" value="HAMP_dom"/>
</dbReference>
<dbReference type="PANTHER" id="PTHR32089">
    <property type="entry name" value="METHYL-ACCEPTING CHEMOTAXIS PROTEIN MCPB"/>
    <property type="match status" value="1"/>
</dbReference>
<gene>
    <name evidence="7" type="ORF">M947_08075</name>
</gene>
<feature type="transmembrane region" description="Helical" evidence="4">
    <location>
        <begin position="177"/>
        <end position="196"/>
    </location>
</feature>
<dbReference type="SUPFAM" id="SSF58104">
    <property type="entry name" value="Methyl-accepting chemotaxis protein (MCP) signaling domain"/>
    <property type="match status" value="1"/>
</dbReference>
<dbReference type="PANTHER" id="PTHR32089:SF114">
    <property type="entry name" value="METHYL-ACCEPTING CHEMOTAXIS PROTEIN MCPB"/>
    <property type="match status" value="1"/>
</dbReference>
<dbReference type="PROSITE" id="PS50885">
    <property type="entry name" value="HAMP"/>
    <property type="match status" value="1"/>
</dbReference>
<dbReference type="GO" id="GO:0016020">
    <property type="term" value="C:membrane"/>
    <property type="evidence" value="ECO:0007669"/>
    <property type="project" value="InterPro"/>
</dbReference>
<evidence type="ECO:0000256" key="4">
    <source>
        <dbReference type="SAM" id="Phobius"/>
    </source>
</evidence>
<keyword evidence="1 3" id="KW-0807">Transducer</keyword>
<evidence type="ECO:0000259" key="5">
    <source>
        <dbReference type="PROSITE" id="PS50111"/>
    </source>
</evidence>
<organism evidence="7 8">
    <name type="scientific">Sulfurimonas hongkongensis</name>
    <dbReference type="NCBI Taxonomy" id="1172190"/>
    <lineage>
        <taxon>Bacteria</taxon>
        <taxon>Pseudomonadati</taxon>
        <taxon>Campylobacterota</taxon>
        <taxon>Epsilonproteobacteria</taxon>
        <taxon>Campylobacterales</taxon>
        <taxon>Sulfurimonadaceae</taxon>
        <taxon>Sulfurimonas</taxon>
    </lineage>
</organism>
<keyword evidence="4" id="KW-1133">Transmembrane helix</keyword>
<keyword evidence="8" id="KW-1185">Reference proteome</keyword>
<reference evidence="7 8" key="1">
    <citation type="submission" date="2013-07" db="EMBL/GenBank/DDBJ databases">
        <title>Sulfurimonas hongkongensis AST-10 Genome Sequencing.</title>
        <authorList>
            <person name="Cai L."/>
            <person name="Zhang T."/>
        </authorList>
    </citation>
    <scope>NUCLEOTIDE SEQUENCE [LARGE SCALE GENOMIC DNA]</scope>
    <source>
        <strain evidence="7 8">AST-10</strain>
    </source>
</reference>
<dbReference type="Proteomes" id="UP000015520">
    <property type="component" value="Unassembled WGS sequence"/>
</dbReference>
<feature type="domain" description="Methyl-accepting transducer" evidence="5">
    <location>
        <begin position="257"/>
        <end position="493"/>
    </location>
</feature>
<feature type="transmembrane region" description="Helical" evidence="4">
    <location>
        <begin position="9"/>
        <end position="28"/>
    </location>
</feature>
<evidence type="ECO:0000313" key="7">
    <source>
        <dbReference type="EMBL" id="EQB39108.1"/>
    </source>
</evidence>
<protein>
    <submittedName>
        <fullName evidence="7">Methyl-accepting chemotaxis protein</fullName>
    </submittedName>
</protein>
<comment type="caution">
    <text evidence="7">The sequence shown here is derived from an EMBL/GenBank/DDBJ whole genome shotgun (WGS) entry which is preliminary data.</text>
</comment>
<dbReference type="PATRIC" id="fig|1172190.3.peg.1558"/>
<comment type="similarity">
    <text evidence="2">Belongs to the methyl-accepting chemotaxis (MCP) protein family.</text>
</comment>
<evidence type="ECO:0000256" key="2">
    <source>
        <dbReference type="ARBA" id="ARBA00029447"/>
    </source>
</evidence>
<dbReference type="EMBL" id="AUPZ01000010">
    <property type="protein sequence ID" value="EQB39108.1"/>
    <property type="molecule type" value="Genomic_DNA"/>
</dbReference>
<dbReference type="GO" id="GO:0007165">
    <property type="term" value="P:signal transduction"/>
    <property type="evidence" value="ECO:0007669"/>
    <property type="project" value="UniProtKB-KW"/>
</dbReference>
<evidence type="ECO:0000313" key="8">
    <source>
        <dbReference type="Proteomes" id="UP000015520"/>
    </source>
</evidence>
<evidence type="ECO:0000259" key="6">
    <source>
        <dbReference type="PROSITE" id="PS50885"/>
    </source>
</evidence>
<dbReference type="InterPro" id="IPR004089">
    <property type="entry name" value="MCPsignal_dom"/>
</dbReference>
<dbReference type="STRING" id="1172190.M947_08075"/>
<dbReference type="Pfam" id="PF21563">
    <property type="entry name" value="Mcp40H-20_sensor"/>
    <property type="match status" value="1"/>
</dbReference>
<dbReference type="SMART" id="SM00304">
    <property type="entry name" value="HAMP"/>
    <property type="match status" value="1"/>
</dbReference>
<dbReference type="eggNOG" id="COG0840">
    <property type="taxonomic scope" value="Bacteria"/>
</dbReference>
<accession>T0KZV5</accession>
<dbReference type="Gene3D" id="3.30.450.290">
    <property type="match status" value="1"/>
</dbReference>
<dbReference type="OrthoDB" id="9776024at2"/>
<dbReference type="InterPro" id="IPR048904">
    <property type="entry name" value="Mcp40H-20-like_sensor"/>
</dbReference>
<feature type="domain" description="HAMP" evidence="6">
    <location>
        <begin position="198"/>
        <end position="252"/>
    </location>
</feature>
<name>T0KZV5_9BACT</name>
<dbReference type="Gene3D" id="1.10.287.950">
    <property type="entry name" value="Methyl-accepting chemotaxis protein"/>
    <property type="match status" value="1"/>
</dbReference>
<proteinExistence type="inferred from homology"/>
<evidence type="ECO:0000256" key="1">
    <source>
        <dbReference type="ARBA" id="ARBA00023224"/>
    </source>
</evidence>
<evidence type="ECO:0000256" key="3">
    <source>
        <dbReference type="PROSITE-ProRule" id="PRU00284"/>
    </source>
</evidence>
<dbReference type="PROSITE" id="PS50111">
    <property type="entry name" value="CHEMOTAXIS_TRANSDUC_2"/>
    <property type="match status" value="1"/>
</dbReference>
<dbReference type="GO" id="GO:0006935">
    <property type="term" value="P:chemotaxis"/>
    <property type="evidence" value="ECO:0007669"/>
    <property type="project" value="InterPro"/>
</dbReference>
<keyword evidence="4" id="KW-0472">Membrane</keyword>
<dbReference type="Gene3D" id="6.10.340.10">
    <property type="match status" value="1"/>
</dbReference>
<dbReference type="SMART" id="SM00283">
    <property type="entry name" value="MA"/>
    <property type="match status" value="1"/>
</dbReference>
<dbReference type="InterPro" id="IPR004090">
    <property type="entry name" value="Chemotax_Me-accpt_rcpt"/>
</dbReference>
<dbReference type="GO" id="GO:0004888">
    <property type="term" value="F:transmembrane signaling receptor activity"/>
    <property type="evidence" value="ECO:0007669"/>
    <property type="project" value="InterPro"/>
</dbReference>
<dbReference type="AlphaFoldDB" id="T0KZV5"/>
<dbReference type="Pfam" id="PF00015">
    <property type="entry name" value="MCPsignal"/>
    <property type="match status" value="1"/>
</dbReference>